<dbReference type="PIRSF" id="PIRSF015921">
    <property type="entry name" value="FA_sphinglp_des"/>
    <property type="match status" value="1"/>
</dbReference>
<dbReference type="Proteomes" id="UP000011715">
    <property type="component" value="Unassembled WGS sequence"/>
</dbReference>
<dbReference type="UniPathway" id="UPA00222"/>
<dbReference type="STRING" id="644358.A0A0C4E3F4"/>
<keyword evidence="12" id="KW-0560">Oxidoreductase</keyword>
<evidence type="ECO:0000313" key="20">
    <source>
        <dbReference type="EnsemblFungi" id="MAPG_06953T0"/>
    </source>
</evidence>
<evidence type="ECO:0000313" key="19">
    <source>
        <dbReference type="EMBL" id="KLU87963.1"/>
    </source>
</evidence>
<dbReference type="VEuPathDB" id="FungiDB:MAPG_06953"/>
<evidence type="ECO:0000256" key="2">
    <source>
        <dbReference type="ARBA" id="ARBA00004760"/>
    </source>
</evidence>
<dbReference type="Gene3D" id="3.10.120.10">
    <property type="entry name" value="Cytochrome b5-like heme/steroid binding domain"/>
    <property type="match status" value="1"/>
</dbReference>
<evidence type="ECO:0000256" key="13">
    <source>
        <dbReference type="ARBA" id="ARBA00023004"/>
    </source>
</evidence>
<dbReference type="PANTHER" id="PTHR19353">
    <property type="entry name" value="FATTY ACID DESATURASE 2"/>
    <property type="match status" value="1"/>
</dbReference>
<dbReference type="Pfam" id="PF00487">
    <property type="entry name" value="FA_desaturase"/>
    <property type="match status" value="1"/>
</dbReference>
<dbReference type="InterPro" id="IPR005804">
    <property type="entry name" value="FA_desaturase_dom"/>
</dbReference>
<feature type="transmembrane region" description="Helical" evidence="17">
    <location>
        <begin position="333"/>
        <end position="352"/>
    </location>
</feature>
<keyword evidence="13" id="KW-0408">Iron</keyword>
<dbReference type="GO" id="GO:0016020">
    <property type="term" value="C:membrane"/>
    <property type="evidence" value="ECO:0007669"/>
    <property type="project" value="UniProtKB-SubCell"/>
</dbReference>
<evidence type="ECO:0000256" key="16">
    <source>
        <dbReference type="SAM" id="MobiDB-lite"/>
    </source>
</evidence>
<dbReference type="PROSITE" id="PS50255">
    <property type="entry name" value="CYTOCHROME_B5_2"/>
    <property type="match status" value="1"/>
</dbReference>
<dbReference type="OMA" id="HWGMSTS"/>
<dbReference type="SMART" id="SM01117">
    <property type="entry name" value="Cyt-b5"/>
    <property type="match status" value="1"/>
</dbReference>
<dbReference type="OrthoDB" id="260091at2759"/>
<dbReference type="CDD" id="cd03506">
    <property type="entry name" value="Delta6-FADS-like"/>
    <property type="match status" value="1"/>
</dbReference>
<dbReference type="AlphaFoldDB" id="A0A0C4E3F4"/>
<dbReference type="InterPro" id="IPR012171">
    <property type="entry name" value="Fatty_acid_desaturase"/>
</dbReference>
<evidence type="ECO:0000256" key="8">
    <source>
        <dbReference type="ARBA" id="ARBA00022692"/>
    </source>
</evidence>
<keyword evidence="9" id="KW-0479">Metal-binding</keyword>
<dbReference type="EMBL" id="GL876971">
    <property type="protein sequence ID" value="KLU87963.1"/>
    <property type="molecule type" value="Genomic_DNA"/>
</dbReference>
<keyword evidence="21" id="KW-1185">Reference proteome</keyword>
<reference evidence="20" key="5">
    <citation type="submission" date="2015-06" db="UniProtKB">
        <authorList>
            <consortium name="EnsemblFungi"/>
        </authorList>
    </citation>
    <scope>IDENTIFICATION</scope>
    <source>
        <strain evidence="20">ATCC 64411</strain>
    </source>
</reference>
<keyword evidence="14" id="KW-0443">Lipid metabolism</keyword>
<name>A0A0C4E3F4_MAGP6</name>
<dbReference type="EnsemblFungi" id="MAPG_06953T0">
    <property type="protein sequence ID" value="MAPG_06953T0"/>
    <property type="gene ID" value="MAPG_06953"/>
</dbReference>
<keyword evidence="8 17" id="KW-0812">Transmembrane</keyword>
<feature type="domain" description="Cytochrome b5 heme-binding" evidence="18">
    <location>
        <begin position="7"/>
        <end position="82"/>
    </location>
</feature>
<dbReference type="SUPFAM" id="SSF55856">
    <property type="entry name" value="Cytochrome b5-like heme/steroid binding domain"/>
    <property type="match status" value="1"/>
</dbReference>
<evidence type="ECO:0000256" key="3">
    <source>
        <dbReference type="ARBA" id="ARBA00004991"/>
    </source>
</evidence>
<comment type="subcellular location">
    <subcellularLocation>
        <location evidence="1">Membrane</location>
        <topology evidence="1">Multi-pass membrane protein</topology>
    </subcellularLocation>
</comment>
<comment type="pathway">
    <text evidence="3">Sphingolipid metabolism.</text>
</comment>
<evidence type="ECO:0000256" key="12">
    <source>
        <dbReference type="ARBA" id="ARBA00023002"/>
    </source>
</evidence>
<keyword evidence="7" id="KW-0349">Heme</keyword>
<reference evidence="20" key="4">
    <citation type="journal article" date="2015" name="G3 (Bethesda)">
        <title>Genome sequences of three phytopathogenic species of the Magnaporthaceae family of fungi.</title>
        <authorList>
            <person name="Okagaki L.H."/>
            <person name="Nunes C.C."/>
            <person name="Sailsbery J."/>
            <person name="Clay B."/>
            <person name="Brown D."/>
            <person name="John T."/>
            <person name="Oh Y."/>
            <person name="Young N."/>
            <person name="Fitzgerald M."/>
            <person name="Haas B.J."/>
            <person name="Zeng Q."/>
            <person name="Young S."/>
            <person name="Adiconis X."/>
            <person name="Fan L."/>
            <person name="Levin J.Z."/>
            <person name="Mitchell T.K."/>
            <person name="Okubara P.A."/>
            <person name="Farman M.L."/>
            <person name="Kohn L.M."/>
            <person name="Birren B."/>
            <person name="Ma L.-J."/>
            <person name="Dean R.A."/>
        </authorList>
    </citation>
    <scope>NUCLEOTIDE SEQUENCE</scope>
    <source>
        <strain evidence="20">ATCC 64411 / 73-15</strain>
    </source>
</reference>
<evidence type="ECO:0000256" key="9">
    <source>
        <dbReference type="ARBA" id="ARBA00022723"/>
    </source>
</evidence>
<dbReference type="Pfam" id="PF00173">
    <property type="entry name" value="Cyt-b5"/>
    <property type="match status" value="1"/>
</dbReference>
<evidence type="ECO:0000313" key="21">
    <source>
        <dbReference type="Proteomes" id="UP000011715"/>
    </source>
</evidence>
<keyword evidence="15 17" id="KW-0472">Membrane</keyword>
<dbReference type="GO" id="GO:0016717">
    <property type="term" value="F:oxidoreductase activity, acting on paired donors, with oxidation of a pair of donors resulting in the reduction of molecular oxygen to two molecules of water"/>
    <property type="evidence" value="ECO:0007669"/>
    <property type="project" value="TreeGrafter"/>
</dbReference>
<comment type="similarity">
    <text evidence="4">Belongs to the fatty acid desaturase type 1 family.</text>
</comment>
<sequence>MDEKRAAKKVSPTEVQHLIDQGSLIVIHEGLALKLDKWIDKHPGGRLAILHMVGRDASDEINAYHTDKTLKTMKAFSIGTVDLPWLNLIPPIQADSKVYIEEVKAGLAGGHKAEGASSCRLRSGKGKPEPSASGVIGEYMSREEFTVAMEDQERKDDIDSIPSLDLATQQAIRADYNALHDQIKALGLYQCPYIEYGKEMARYLTLFSAFMYLLCTGWYLTSAIVLGMFWHQIMFTAHDAGHRGITGSVTIDTIIGTFIADFCCGLSFGWWKSSHNVHHLVTNMPEHDPDSQYLPLFAWSPSFFRSVRSTYYQFNFMWDKTCELLVPFQKYTYYPIMAVARFNLYFLSWGHVVFSSRAKEAGAPLWHRQMEVAFMACYWFLFGYLLVWRTLPDWPTRIAFVMLSHAITLLIHVQITLSHWGMSTADLGPTESFVSRQMRTTMDVDCPEWLDWLHGGLQFQAVHHLFPRMPRHNLRKGQALLREFCLKTGLTYHIYGFVEGNQVVLSRLDEVAKMVETLVRCQSHMIDEFTKA</sequence>
<feature type="transmembrane region" description="Helical" evidence="17">
    <location>
        <begin position="372"/>
        <end position="391"/>
    </location>
</feature>
<evidence type="ECO:0000256" key="4">
    <source>
        <dbReference type="ARBA" id="ARBA00009295"/>
    </source>
</evidence>
<feature type="region of interest" description="Disordered" evidence="16">
    <location>
        <begin position="114"/>
        <end position="133"/>
    </location>
</feature>
<evidence type="ECO:0000256" key="15">
    <source>
        <dbReference type="ARBA" id="ARBA00023136"/>
    </source>
</evidence>
<evidence type="ECO:0000256" key="7">
    <source>
        <dbReference type="ARBA" id="ARBA00022617"/>
    </source>
</evidence>
<accession>A0A0C4E3F4</accession>
<dbReference type="EC" id="1.14.19.18" evidence="5"/>
<keyword evidence="10" id="KW-0746">Sphingolipid metabolism</keyword>
<reference evidence="19" key="2">
    <citation type="submission" date="2010-05" db="EMBL/GenBank/DDBJ databases">
        <title>The Genome Sequence of Magnaporthe poae strain ATCC 64411.</title>
        <authorList>
            <consortium name="The Broad Institute Genome Sequencing Platform"/>
            <consortium name="Broad Institute Genome Sequencing Center for Infectious Disease"/>
            <person name="Ma L.-J."/>
            <person name="Dead R."/>
            <person name="Young S."/>
            <person name="Zeng Q."/>
            <person name="Koehrsen M."/>
            <person name="Alvarado L."/>
            <person name="Berlin A."/>
            <person name="Chapman S.B."/>
            <person name="Chen Z."/>
            <person name="Freedman E."/>
            <person name="Gellesch M."/>
            <person name="Goldberg J."/>
            <person name="Griggs A."/>
            <person name="Gujja S."/>
            <person name="Heilman E.R."/>
            <person name="Heiman D."/>
            <person name="Hepburn T."/>
            <person name="Howarth C."/>
            <person name="Jen D."/>
            <person name="Larson L."/>
            <person name="Mehta T."/>
            <person name="Neiman D."/>
            <person name="Pearson M."/>
            <person name="Roberts A."/>
            <person name="Saif S."/>
            <person name="Shea T."/>
            <person name="Shenoy N."/>
            <person name="Sisk P."/>
            <person name="Stolte C."/>
            <person name="Sykes S."/>
            <person name="Walk T."/>
            <person name="White J."/>
            <person name="Yandava C."/>
            <person name="Haas B."/>
            <person name="Nusbaum C."/>
            <person name="Birren B."/>
        </authorList>
    </citation>
    <scope>NUCLEOTIDE SEQUENCE</scope>
    <source>
        <strain evidence="19">ATCC 64411</strain>
    </source>
</reference>
<evidence type="ECO:0000256" key="5">
    <source>
        <dbReference type="ARBA" id="ARBA00012019"/>
    </source>
</evidence>
<keyword evidence="11 17" id="KW-1133">Transmembrane helix</keyword>
<protein>
    <recommendedName>
        <fullName evidence="6">Delta 8-(E)-sphingolipid desaturase</fullName>
        <ecNumber evidence="5">1.14.19.18</ecNumber>
    </recommendedName>
</protein>
<evidence type="ECO:0000256" key="1">
    <source>
        <dbReference type="ARBA" id="ARBA00004141"/>
    </source>
</evidence>
<proteinExistence type="inferred from homology"/>
<evidence type="ECO:0000256" key="17">
    <source>
        <dbReference type="SAM" id="Phobius"/>
    </source>
</evidence>
<dbReference type="EMBL" id="ADBL01001668">
    <property type="status" value="NOT_ANNOTATED_CDS"/>
    <property type="molecule type" value="Genomic_DNA"/>
</dbReference>
<dbReference type="InterPro" id="IPR036400">
    <property type="entry name" value="Cyt_B5-like_heme/steroid_sf"/>
</dbReference>
<dbReference type="eggNOG" id="KOG4232">
    <property type="taxonomic scope" value="Eukaryota"/>
</dbReference>
<feature type="transmembrane region" description="Helical" evidence="17">
    <location>
        <begin position="203"/>
        <end position="230"/>
    </location>
</feature>
<comment type="pathway">
    <text evidence="2">Lipid metabolism; sphingolipid metabolism.</text>
</comment>
<reference evidence="19" key="3">
    <citation type="submission" date="2011-03" db="EMBL/GenBank/DDBJ databases">
        <title>Annotation of Magnaporthe poae ATCC 64411.</title>
        <authorList>
            <person name="Ma L.-J."/>
            <person name="Dead R."/>
            <person name="Young S.K."/>
            <person name="Zeng Q."/>
            <person name="Gargeya S."/>
            <person name="Fitzgerald M."/>
            <person name="Haas B."/>
            <person name="Abouelleil A."/>
            <person name="Alvarado L."/>
            <person name="Arachchi H.M."/>
            <person name="Berlin A."/>
            <person name="Brown A."/>
            <person name="Chapman S.B."/>
            <person name="Chen Z."/>
            <person name="Dunbar C."/>
            <person name="Freedman E."/>
            <person name="Gearin G."/>
            <person name="Gellesch M."/>
            <person name="Goldberg J."/>
            <person name="Griggs A."/>
            <person name="Gujja S."/>
            <person name="Heiman D."/>
            <person name="Howarth C."/>
            <person name="Larson L."/>
            <person name="Lui A."/>
            <person name="MacDonald P.J.P."/>
            <person name="Mehta T."/>
            <person name="Montmayeur A."/>
            <person name="Murphy C."/>
            <person name="Neiman D."/>
            <person name="Pearson M."/>
            <person name="Priest M."/>
            <person name="Roberts A."/>
            <person name="Saif S."/>
            <person name="Shea T."/>
            <person name="Shenoy N."/>
            <person name="Sisk P."/>
            <person name="Stolte C."/>
            <person name="Sykes S."/>
            <person name="Yandava C."/>
            <person name="Wortman J."/>
            <person name="Nusbaum C."/>
            <person name="Birren B."/>
        </authorList>
    </citation>
    <scope>NUCLEOTIDE SEQUENCE</scope>
    <source>
        <strain evidence="19">ATCC 64411</strain>
    </source>
</reference>
<feature type="transmembrane region" description="Helical" evidence="17">
    <location>
        <begin position="397"/>
        <end position="417"/>
    </location>
</feature>
<evidence type="ECO:0000256" key="10">
    <source>
        <dbReference type="ARBA" id="ARBA00022919"/>
    </source>
</evidence>
<evidence type="ECO:0000256" key="6">
    <source>
        <dbReference type="ARBA" id="ARBA00016939"/>
    </source>
</evidence>
<evidence type="ECO:0000256" key="11">
    <source>
        <dbReference type="ARBA" id="ARBA00022989"/>
    </source>
</evidence>
<reference evidence="21" key="1">
    <citation type="submission" date="2010-05" db="EMBL/GenBank/DDBJ databases">
        <title>The genome sequence of Magnaporthe poae strain ATCC 64411.</title>
        <authorList>
            <person name="Ma L.-J."/>
            <person name="Dead R."/>
            <person name="Young S."/>
            <person name="Zeng Q."/>
            <person name="Koehrsen M."/>
            <person name="Alvarado L."/>
            <person name="Berlin A."/>
            <person name="Chapman S.B."/>
            <person name="Chen Z."/>
            <person name="Freedman E."/>
            <person name="Gellesch M."/>
            <person name="Goldberg J."/>
            <person name="Griggs A."/>
            <person name="Gujja S."/>
            <person name="Heilman E.R."/>
            <person name="Heiman D."/>
            <person name="Hepburn T."/>
            <person name="Howarth C."/>
            <person name="Jen D."/>
            <person name="Larson L."/>
            <person name="Mehta T."/>
            <person name="Neiman D."/>
            <person name="Pearson M."/>
            <person name="Roberts A."/>
            <person name="Saif S."/>
            <person name="Shea T."/>
            <person name="Shenoy N."/>
            <person name="Sisk P."/>
            <person name="Stolte C."/>
            <person name="Sykes S."/>
            <person name="Walk T."/>
            <person name="White J."/>
            <person name="Yandava C."/>
            <person name="Haas B."/>
            <person name="Nusbaum C."/>
            <person name="Birren B."/>
        </authorList>
    </citation>
    <scope>NUCLEOTIDE SEQUENCE [LARGE SCALE GENOMIC DNA]</scope>
    <source>
        <strain evidence="21">ATCC 64411 / 73-15</strain>
    </source>
</reference>
<gene>
    <name evidence="19" type="ORF">MAPG_06953</name>
</gene>
<dbReference type="InterPro" id="IPR001199">
    <property type="entry name" value="Cyt_B5-like_heme/steroid-bd"/>
</dbReference>
<dbReference type="PANTHER" id="PTHR19353:SF30">
    <property type="entry name" value="DELTA 8-(E)-SPHINGOLIPID DESATURASE"/>
    <property type="match status" value="1"/>
</dbReference>
<dbReference type="GO" id="GO:0046872">
    <property type="term" value="F:metal ion binding"/>
    <property type="evidence" value="ECO:0007669"/>
    <property type="project" value="UniProtKB-KW"/>
</dbReference>
<evidence type="ECO:0000256" key="14">
    <source>
        <dbReference type="ARBA" id="ARBA00023098"/>
    </source>
</evidence>
<dbReference type="GO" id="GO:0006665">
    <property type="term" value="P:sphingolipid metabolic process"/>
    <property type="evidence" value="ECO:0007669"/>
    <property type="project" value="UniProtKB-UniPathway"/>
</dbReference>
<evidence type="ECO:0000259" key="18">
    <source>
        <dbReference type="PROSITE" id="PS50255"/>
    </source>
</evidence>
<organism evidence="20 21">
    <name type="scientific">Magnaporthiopsis poae (strain ATCC 64411 / 73-15)</name>
    <name type="common">Kentucky bluegrass fungus</name>
    <name type="synonym">Magnaporthe poae</name>
    <dbReference type="NCBI Taxonomy" id="644358"/>
    <lineage>
        <taxon>Eukaryota</taxon>
        <taxon>Fungi</taxon>
        <taxon>Dikarya</taxon>
        <taxon>Ascomycota</taxon>
        <taxon>Pezizomycotina</taxon>
        <taxon>Sordariomycetes</taxon>
        <taxon>Sordariomycetidae</taxon>
        <taxon>Magnaporthales</taxon>
        <taxon>Magnaporthaceae</taxon>
        <taxon>Magnaporthiopsis</taxon>
    </lineage>
</organism>